<dbReference type="PANTHER" id="PTHR42800:SF3">
    <property type="entry name" value="GLYCOSYL HYDROLASE FAMILY 32 N-TERMINAL DOMAIN-CONTAINING PROTEIN"/>
    <property type="match status" value="1"/>
</dbReference>
<dbReference type="InterPro" id="IPR001362">
    <property type="entry name" value="Glyco_hydro_32"/>
</dbReference>
<reference evidence="7 8" key="1">
    <citation type="submission" date="2017-09" db="EMBL/GenBank/DDBJ databases">
        <authorList>
            <person name="Jakob F."/>
        </authorList>
    </citation>
    <scope>NUCLEOTIDE SEQUENCE [LARGE SCALE GENOMIC DNA]</scope>
    <source>
        <strain evidence="7 8">TMW 2.1880</strain>
    </source>
</reference>
<evidence type="ECO:0000256" key="1">
    <source>
        <dbReference type="ARBA" id="ARBA00009902"/>
    </source>
</evidence>
<dbReference type="PANTHER" id="PTHR42800">
    <property type="entry name" value="EXOINULINASE INUD (AFU_ORTHOLOGUE AFUA_5G00480)"/>
    <property type="match status" value="1"/>
</dbReference>
<dbReference type="SMART" id="SM00640">
    <property type="entry name" value="Glyco_32"/>
    <property type="match status" value="1"/>
</dbReference>
<keyword evidence="3 4" id="KW-0326">Glycosidase</keyword>
<dbReference type="InterPro" id="IPR013189">
    <property type="entry name" value="Glyco_hydro_32_C"/>
</dbReference>
<keyword evidence="2 4" id="KW-0378">Hydrolase</keyword>
<protein>
    <recommendedName>
        <fullName evidence="9">Glycoside hydrolase family 32 protein</fullName>
    </recommendedName>
</protein>
<dbReference type="Gene3D" id="2.115.10.20">
    <property type="entry name" value="Glycosyl hydrolase domain, family 43"/>
    <property type="match status" value="1"/>
</dbReference>
<dbReference type="Proteomes" id="UP001516390">
    <property type="component" value="Unassembled WGS sequence"/>
</dbReference>
<dbReference type="Gene3D" id="2.60.120.560">
    <property type="entry name" value="Exo-inulinase, domain 1"/>
    <property type="match status" value="1"/>
</dbReference>
<dbReference type="SUPFAM" id="SSF49899">
    <property type="entry name" value="Concanavalin A-like lectins/glucanases"/>
    <property type="match status" value="1"/>
</dbReference>
<gene>
    <name evidence="7" type="ORF">CPA57_01895</name>
</gene>
<evidence type="ECO:0000259" key="5">
    <source>
        <dbReference type="Pfam" id="PF00251"/>
    </source>
</evidence>
<proteinExistence type="inferred from homology"/>
<dbReference type="Pfam" id="PF00251">
    <property type="entry name" value="Glyco_hydro_32N"/>
    <property type="match status" value="1"/>
</dbReference>
<comment type="similarity">
    <text evidence="1 4">Belongs to the glycosyl hydrolase 32 family.</text>
</comment>
<sequence length="543" mass="59980">MSAVLTSSSVLTDIVQTAQGRSFSKYAPLAHFSAAPFRNEIYNNPYREGSNKNGVALSANEFAMINAGQYRPWINDPCRAIWDADNKLWRAFVLTNNNPEDDQQTWVEVVSPDLENWVANRIPFYLGSLDQPVLWGGSFIVDEKNTSGYGAGSVHYLVSIPGGGGYSQQSVARFIAPKLGLSPLYDGVVLGNPGVGNIVHAPGMDFRDPRVDWDDAAGHWLMKITVGYGIAFYSSPDLKTWSFLSIIDLSAWQQIETPDLVPMTAPDGSRKWVLFFSLKTWDGQPYSTVGYLVGNWDGTTFTPDFSTPKLLNWGSDYYAQAIWQHGGTTYCWAWMGNWNYSQMLPTQGFAGNQSVVTKLGLRKDTDGKLALHISLLETQRRHYPEFTQYWQINLSTSGTSSWSPDVANPGISWRADFSLLRPSPTAWADVTFEFCSDGTNYTRLIIQPSAGTITLQRSQSGAGPLQTNAPTAHALWQKDRVAPLPAQLEYKVTVIFDGSVVEVLINERTYLSSLIFPPETAFGMSLSASGTGGAIIRSFKLSC</sequence>
<feature type="domain" description="Glycosyl hydrolase family 32 C-terminal" evidence="6">
    <location>
        <begin position="401"/>
        <end position="534"/>
    </location>
</feature>
<evidence type="ECO:0008006" key="9">
    <source>
        <dbReference type="Google" id="ProtNLM"/>
    </source>
</evidence>
<dbReference type="RefSeq" id="WP_182081005.1">
    <property type="nucleotide sequence ID" value="NZ_NWUS01000001.1"/>
</dbReference>
<accession>A0ABR5ZL68</accession>
<evidence type="ECO:0000256" key="3">
    <source>
        <dbReference type="ARBA" id="ARBA00023295"/>
    </source>
</evidence>
<evidence type="ECO:0000313" key="8">
    <source>
        <dbReference type="Proteomes" id="UP001516390"/>
    </source>
</evidence>
<name>A0ABR5ZL68_9PROT</name>
<keyword evidence="8" id="KW-1185">Reference proteome</keyword>
<evidence type="ECO:0000313" key="7">
    <source>
        <dbReference type="EMBL" id="MBA5725031.1"/>
    </source>
</evidence>
<comment type="caution">
    <text evidence="7">The sequence shown here is derived from an EMBL/GenBank/DDBJ whole genome shotgun (WGS) entry which is preliminary data.</text>
</comment>
<organism evidence="7 8">
    <name type="scientific">Bombella favorum</name>
    <dbReference type="NCBI Taxonomy" id="2039164"/>
    <lineage>
        <taxon>Bacteria</taxon>
        <taxon>Pseudomonadati</taxon>
        <taxon>Pseudomonadota</taxon>
        <taxon>Alphaproteobacteria</taxon>
        <taxon>Acetobacterales</taxon>
        <taxon>Acetobacteraceae</taxon>
        <taxon>Bombella</taxon>
    </lineage>
</organism>
<evidence type="ECO:0000256" key="2">
    <source>
        <dbReference type="ARBA" id="ARBA00022801"/>
    </source>
</evidence>
<evidence type="ECO:0000259" key="6">
    <source>
        <dbReference type="Pfam" id="PF08244"/>
    </source>
</evidence>
<evidence type="ECO:0000256" key="4">
    <source>
        <dbReference type="RuleBase" id="RU362110"/>
    </source>
</evidence>
<dbReference type="InterPro" id="IPR023296">
    <property type="entry name" value="Glyco_hydro_beta-prop_sf"/>
</dbReference>
<feature type="domain" description="Glycosyl hydrolase family 32 N-terminal" evidence="5">
    <location>
        <begin position="72"/>
        <end position="370"/>
    </location>
</feature>
<dbReference type="Pfam" id="PF08244">
    <property type="entry name" value="Glyco_hydro_32C"/>
    <property type="match status" value="1"/>
</dbReference>
<dbReference type="InterPro" id="IPR013320">
    <property type="entry name" value="ConA-like_dom_sf"/>
</dbReference>
<dbReference type="EMBL" id="NWUS01000001">
    <property type="protein sequence ID" value="MBA5725031.1"/>
    <property type="molecule type" value="Genomic_DNA"/>
</dbReference>
<dbReference type="SUPFAM" id="SSF75005">
    <property type="entry name" value="Arabinanase/levansucrase/invertase"/>
    <property type="match status" value="1"/>
</dbReference>
<dbReference type="InterPro" id="IPR013148">
    <property type="entry name" value="Glyco_hydro_32_N"/>
</dbReference>